<name>A0A3E4GU05_9FIRM</name>
<proteinExistence type="predicted"/>
<reference evidence="2 3" key="1">
    <citation type="submission" date="2018-08" db="EMBL/GenBank/DDBJ databases">
        <title>A genome reference for cultivated species of the human gut microbiota.</title>
        <authorList>
            <person name="Zou Y."/>
            <person name="Xue W."/>
            <person name="Luo G."/>
        </authorList>
    </citation>
    <scope>NUCLEOTIDE SEQUENCE [LARGE SCALE GENOMIC DNA]</scope>
    <source>
        <strain evidence="2 3">TM07-19</strain>
    </source>
</reference>
<feature type="compositionally biased region" description="Basic and acidic residues" evidence="1">
    <location>
        <begin position="7"/>
        <end position="21"/>
    </location>
</feature>
<dbReference type="EMBL" id="QSOV01000001">
    <property type="protein sequence ID" value="RGJ26422.1"/>
    <property type="molecule type" value="Genomic_DNA"/>
</dbReference>
<protein>
    <submittedName>
        <fullName evidence="2">Uncharacterized protein</fullName>
    </submittedName>
</protein>
<accession>A0A3E4GU05</accession>
<sequence length="105" mass="12004">MKQKALRAGDAHSHEDEECRKRSTLRFGRCLTSATGAQQRARLENVPRHILSYFFAAIGKTDTKLRFSIFENDNKVFYDKSRKSQILKTIKSRKTIKTVGGNKNG</sequence>
<evidence type="ECO:0000256" key="1">
    <source>
        <dbReference type="SAM" id="MobiDB-lite"/>
    </source>
</evidence>
<evidence type="ECO:0000313" key="2">
    <source>
        <dbReference type="EMBL" id="RGJ26422.1"/>
    </source>
</evidence>
<dbReference type="AlphaFoldDB" id="A0A3E4GU05"/>
<evidence type="ECO:0000313" key="3">
    <source>
        <dbReference type="Proteomes" id="UP000260655"/>
    </source>
</evidence>
<organism evidence="2 3">
    <name type="scientific">Coprococcus comes</name>
    <dbReference type="NCBI Taxonomy" id="410072"/>
    <lineage>
        <taxon>Bacteria</taxon>
        <taxon>Bacillati</taxon>
        <taxon>Bacillota</taxon>
        <taxon>Clostridia</taxon>
        <taxon>Lachnospirales</taxon>
        <taxon>Lachnospiraceae</taxon>
        <taxon>Coprococcus</taxon>
    </lineage>
</organism>
<dbReference type="RefSeq" id="WP_117555678.1">
    <property type="nucleotide sequence ID" value="NZ_QSOV01000001.1"/>
</dbReference>
<dbReference type="Proteomes" id="UP000260655">
    <property type="component" value="Unassembled WGS sequence"/>
</dbReference>
<feature type="region of interest" description="Disordered" evidence="1">
    <location>
        <begin position="1"/>
        <end position="21"/>
    </location>
</feature>
<comment type="caution">
    <text evidence="2">The sequence shown here is derived from an EMBL/GenBank/DDBJ whole genome shotgun (WGS) entry which is preliminary data.</text>
</comment>
<gene>
    <name evidence="2" type="ORF">DXD67_01275</name>
</gene>